<dbReference type="GO" id="GO:0051537">
    <property type="term" value="F:2 iron, 2 sulfur cluster binding"/>
    <property type="evidence" value="ECO:0007669"/>
    <property type="project" value="UniProtKB-KW"/>
</dbReference>
<evidence type="ECO:0000313" key="10">
    <source>
        <dbReference type="Proteomes" id="UP000332515"/>
    </source>
</evidence>
<dbReference type="Pfam" id="PF00848">
    <property type="entry name" value="Ring_hydroxyl_A"/>
    <property type="match status" value="1"/>
</dbReference>
<comment type="cofactor">
    <cofactor evidence="1">
        <name>Fe cation</name>
        <dbReference type="ChEBI" id="CHEBI:24875"/>
    </cofactor>
</comment>
<dbReference type="GO" id="GO:0005506">
    <property type="term" value="F:iron ion binding"/>
    <property type="evidence" value="ECO:0007669"/>
    <property type="project" value="InterPro"/>
</dbReference>
<dbReference type="InterPro" id="IPR017941">
    <property type="entry name" value="Rieske_2Fe-2S"/>
</dbReference>
<dbReference type="Gene3D" id="2.102.10.10">
    <property type="entry name" value="Rieske [2Fe-2S] iron-sulphur domain"/>
    <property type="match status" value="1"/>
</dbReference>
<dbReference type="EMBL" id="VWNA01000003">
    <property type="protein sequence ID" value="MQT15370.1"/>
    <property type="molecule type" value="Genomic_DNA"/>
</dbReference>
<dbReference type="Gene3D" id="3.90.380.10">
    <property type="entry name" value="Naphthalene 1,2-dioxygenase Alpha Subunit, Chain A, domain 1"/>
    <property type="match status" value="2"/>
</dbReference>
<evidence type="ECO:0000256" key="2">
    <source>
        <dbReference type="ARBA" id="ARBA00022714"/>
    </source>
</evidence>
<evidence type="ECO:0000256" key="5">
    <source>
        <dbReference type="ARBA" id="ARBA00023004"/>
    </source>
</evidence>
<sequence>MGPSAVPETSHAGSPTWVAAAVSDDAFTLEQASLARFWTFVGYRSDIPNHGDWFTTTLGSASIFIQREKERIVAFENRCAHRFYPLRTSPRGNGPIVCGFHHWRYDADGRAIGVPKSNDMFGAKPADLCKSLNGLEVATCGDLIFARRPAPERGETLEDFLGDAYALVAALSMPRAKPIRIVQDVAAHWKFLHHISLDDYHLVAVHPSTFGKKGYLKPETVRYVRFGRHSAFFDSADDVCLRDVSAACAQGRFQPATYLIVNIFPNFLISLYRAPDVFGSTHWYASAIRYRAVARDRTLVESRLYPTTFETPQRGVSRTLRPVIDRIMPSIVAIVARRIMREDNAICAGLQSTAHQIDGDQMLGRFERRIGWFEEAYARALEGGPGASDNHDEGR</sequence>
<keyword evidence="4" id="KW-0560">Oxidoreductase</keyword>
<evidence type="ECO:0000256" key="6">
    <source>
        <dbReference type="ARBA" id="ARBA00023014"/>
    </source>
</evidence>
<comment type="caution">
    <text evidence="9">The sequence shown here is derived from an EMBL/GenBank/DDBJ whole genome shotgun (WGS) entry which is preliminary data.</text>
</comment>
<gene>
    <name evidence="9" type="ORF">F0357_22490</name>
</gene>
<dbReference type="InterPro" id="IPR036922">
    <property type="entry name" value="Rieske_2Fe-2S_sf"/>
</dbReference>
<evidence type="ECO:0000256" key="4">
    <source>
        <dbReference type="ARBA" id="ARBA00023002"/>
    </source>
</evidence>
<dbReference type="AlphaFoldDB" id="A0A6A7Y7M6"/>
<evidence type="ECO:0000256" key="1">
    <source>
        <dbReference type="ARBA" id="ARBA00001962"/>
    </source>
</evidence>
<accession>A0A6A7Y7M6</accession>
<dbReference type="InterPro" id="IPR001663">
    <property type="entry name" value="Rng_hydr_dOase-A"/>
</dbReference>
<evidence type="ECO:0000256" key="3">
    <source>
        <dbReference type="ARBA" id="ARBA00022723"/>
    </source>
</evidence>
<keyword evidence="3" id="KW-0479">Metal-binding</keyword>
<feature type="domain" description="Aromatic-ring-hydroxylating dioxygenase alpha subunit C-terminal" evidence="8">
    <location>
        <begin position="181"/>
        <end position="382"/>
    </location>
</feature>
<feature type="domain" description="Rieske" evidence="7">
    <location>
        <begin position="38"/>
        <end position="118"/>
    </location>
</feature>
<dbReference type="PANTHER" id="PTHR43756">
    <property type="entry name" value="CHOLINE MONOOXYGENASE, CHLOROPLASTIC"/>
    <property type="match status" value="1"/>
</dbReference>
<keyword evidence="2" id="KW-0001">2Fe-2S</keyword>
<organism evidence="9 10">
    <name type="scientific">Segnochrobactrum spirostomi</name>
    <dbReference type="NCBI Taxonomy" id="2608987"/>
    <lineage>
        <taxon>Bacteria</taxon>
        <taxon>Pseudomonadati</taxon>
        <taxon>Pseudomonadota</taxon>
        <taxon>Alphaproteobacteria</taxon>
        <taxon>Hyphomicrobiales</taxon>
        <taxon>Segnochrobactraceae</taxon>
        <taxon>Segnochrobactrum</taxon>
    </lineage>
</organism>
<protein>
    <submittedName>
        <fullName evidence="9">Rieske 2Fe-2S domain-containing protein</fullName>
    </submittedName>
</protein>
<name>A0A6A7Y7M6_9HYPH</name>
<dbReference type="Pfam" id="PF00355">
    <property type="entry name" value="Rieske"/>
    <property type="match status" value="1"/>
</dbReference>
<keyword evidence="5" id="KW-0408">Iron</keyword>
<evidence type="ECO:0000259" key="7">
    <source>
        <dbReference type="Pfam" id="PF00355"/>
    </source>
</evidence>
<dbReference type="CDD" id="cd03469">
    <property type="entry name" value="Rieske_RO_Alpha_N"/>
    <property type="match status" value="1"/>
</dbReference>
<dbReference type="InterPro" id="IPR015879">
    <property type="entry name" value="Ring_hydroxy_dOase_asu_C_dom"/>
</dbReference>
<dbReference type="GO" id="GO:0016491">
    <property type="term" value="F:oxidoreductase activity"/>
    <property type="evidence" value="ECO:0007669"/>
    <property type="project" value="UniProtKB-KW"/>
</dbReference>
<evidence type="ECO:0000259" key="8">
    <source>
        <dbReference type="Pfam" id="PF00848"/>
    </source>
</evidence>
<reference evidence="9 10" key="1">
    <citation type="submission" date="2019-09" db="EMBL/GenBank/DDBJ databases">
        <title>Segnochrobactrum spirostomi gen. nov., sp. nov., isolated from the ciliate Spirostomum cf. yagiui and description of a novel family, Segnochrobactraceae fam. nov. within the order Rhizobiales of the class Alphaproteobacteria.</title>
        <authorList>
            <person name="Akter S."/>
            <person name="Shazib S.U.A."/>
            <person name="Shin M.K."/>
        </authorList>
    </citation>
    <scope>NUCLEOTIDE SEQUENCE [LARGE SCALE GENOMIC DNA]</scope>
    <source>
        <strain evidence="9 10">Sp-1</strain>
    </source>
</reference>
<dbReference type="PANTHER" id="PTHR43756:SF5">
    <property type="entry name" value="CHOLINE MONOOXYGENASE, CHLOROPLASTIC"/>
    <property type="match status" value="1"/>
</dbReference>
<dbReference type="RefSeq" id="WP_153490456.1">
    <property type="nucleotide sequence ID" value="NZ_VWNA01000003.1"/>
</dbReference>
<dbReference type="CDD" id="cd00680">
    <property type="entry name" value="RHO_alpha_C"/>
    <property type="match status" value="1"/>
</dbReference>
<keyword evidence="10" id="KW-1185">Reference proteome</keyword>
<dbReference type="SUPFAM" id="SSF50022">
    <property type="entry name" value="ISP domain"/>
    <property type="match status" value="1"/>
</dbReference>
<keyword evidence="6" id="KW-0411">Iron-sulfur</keyword>
<evidence type="ECO:0000313" key="9">
    <source>
        <dbReference type="EMBL" id="MQT15370.1"/>
    </source>
</evidence>
<dbReference type="Proteomes" id="UP000332515">
    <property type="component" value="Unassembled WGS sequence"/>
</dbReference>
<proteinExistence type="predicted"/>
<dbReference type="SUPFAM" id="SSF55961">
    <property type="entry name" value="Bet v1-like"/>
    <property type="match status" value="1"/>
</dbReference>